<reference evidence="5 6" key="1">
    <citation type="submission" date="2019-03" db="EMBL/GenBank/DDBJ databases">
        <title>Genomics of glacier-inhabiting Cryobacterium strains.</title>
        <authorList>
            <person name="Liu Q."/>
            <person name="Xin Y.-H."/>
        </authorList>
    </citation>
    <scope>NUCLEOTIDE SEQUENCE [LARGE SCALE GENOMIC DNA]</scope>
    <source>
        <strain evidence="5 6">Sr47</strain>
    </source>
</reference>
<dbReference type="PROSITE" id="PS51000">
    <property type="entry name" value="HTH_DEOR_2"/>
    <property type="match status" value="1"/>
</dbReference>
<dbReference type="GO" id="GO:0003677">
    <property type="term" value="F:DNA binding"/>
    <property type="evidence" value="ECO:0007669"/>
    <property type="project" value="UniProtKB-KW"/>
</dbReference>
<evidence type="ECO:0000313" key="5">
    <source>
        <dbReference type="EMBL" id="TFB55392.1"/>
    </source>
</evidence>
<dbReference type="InterPro" id="IPR036388">
    <property type="entry name" value="WH-like_DNA-bd_sf"/>
</dbReference>
<evidence type="ECO:0000256" key="1">
    <source>
        <dbReference type="ARBA" id="ARBA00023015"/>
    </source>
</evidence>
<dbReference type="Gene3D" id="1.10.10.10">
    <property type="entry name" value="Winged helix-like DNA-binding domain superfamily/Winged helix DNA-binding domain"/>
    <property type="match status" value="1"/>
</dbReference>
<dbReference type="SUPFAM" id="SSF100950">
    <property type="entry name" value="NagB/RpiA/CoA transferase-like"/>
    <property type="match status" value="1"/>
</dbReference>
<accession>A0A4R8UJ28</accession>
<dbReference type="InterPro" id="IPR001034">
    <property type="entry name" value="DeoR_HTH"/>
</dbReference>
<keyword evidence="1" id="KW-0805">Transcription regulation</keyword>
<dbReference type="EMBL" id="SOEZ01000012">
    <property type="protein sequence ID" value="TFB55392.1"/>
    <property type="molecule type" value="Genomic_DNA"/>
</dbReference>
<dbReference type="InterPro" id="IPR050313">
    <property type="entry name" value="Carb_Metab_HTH_regulators"/>
</dbReference>
<dbReference type="GO" id="GO:0003700">
    <property type="term" value="F:DNA-binding transcription factor activity"/>
    <property type="evidence" value="ECO:0007669"/>
    <property type="project" value="InterPro"/>
</dbReference>
<protein>
    <submittedName>
        <fullName evidence="5">DeoR/GlpR transcriptional regulator</fullName>
    </submittedName>
</protein>
<evidence type="ECO:0000313" key="6">
    <source>
        <dbReference type="Proteomes" id="UP000297866"/>
    </source>
</evidence>
<dbReference type="PANTHER" id="PTHR30363:SF44">
    <property type="entry name" value="AGA OPERON TRANSCRIPTIONAL REPRESSOR-RELATED"/>
    <property type="match status" value="1"/>
</dbReference>
<dbReference type="SUPFAM" id="SSF46785">
    <property type="entry name" value="Winged helix' DNA-binding domain"/>
    <property type="match status" value="1"/>
</dbReference>
<dbReference type="SMART" id="SM01134">
    <property type="entry name" value="DeoRC"/>
    <property type="match status" value="1"/>
</dbReference>
<evidence type="ECO:0000256" key="3">
    <source>
        <dbReference type="ARBA" id="ARBA00023163"/>
    </source>
</evidence>
<keyword evidence="3" id="KW-0804">Transcription</keyword>
<comment type="caution">
    <text evidence="5">The sequence shown here is derived from an EMBL/GenBank/DDBJ whole genome shotgun (WGS) entry which is preliminary data.</text>
</comment>
<keyword evidence="2" id="KW-0238">DNA-binding</keyword>
<sequence>MTRHSDIIEELQQHGFRSVLELAERFEVSTATIRRDLEKLEQMEMVQRTHGGAYPVRQADAPSILKESLHHREKVAIGKAMAERVLEGQTVLLDGGSTTLEVAKHLRDERFTVVTNDLRIGNEIAKKRNAHLVMIGGELLPNAFSLWGPSSVQQIEQLRVDVAIFGADTVNEDGIFNNNSYELELKRKMRSIANSAFFVADSSKFGREALFRVLEMDGFTAGITDDLLDPIRASKFPVPIISVHPGR</sequence>
<name>A0A4R8UJ28_9MICO</name>
<dbReference type="Proteomes" id="UP000297866">
    <property type="component" value="Unassembled WGS sequence"/>
</dbReference>
<dbReference type="InterPro" id="IPR018356">
    <property type="entry name" value="Tscrpt_reg_HTH_DeoR_CS"/>
</dbReference>
<dbReference type="OrthoDB" id="7688673at2"/>
<feature type="domain" description="HTH deoR-type" evidence="4">
    <location>
        <begin position="1"/>
        <end position="55"/>
    </location>
</feature>
<gene>
    <name evidence="5" type="ORF">E3O23_02565</name>
</gene>
<dbReference type="AlphaFoldDB" id="A0A4R8UJ28"/>
<dbReference type="PRINTS" id="PR00037">
    <property type="entry name" value="HTHLACR"/>
</dbReference>
<proteinExistence type="predicted"/>
<dbReference type="PANTHER" id="PTHR30363">
    <property type="entry name" value="HTH-TYPE TRANSCRIPTIONAL REGULATOR SRLR-RELATED"/>
    <property type="match status" value="1"/>
</dbReference>
<dbReference type="InterPro" id="IPR036390">
    <property type="entry name" value="WH_DNA-bd_sf"/>
</dbReference>
<evidence type="ECO:0000256" key="2">
    <source>
        <dbReference type="ARBA" id="ARBA00023125"/>
    </source>
</evidence>
<dbReference type="InterPro" id="IPR037171">
    <property type="entry name" value="NagB/RpiA_transferase-like"/>
</dbReference>
<evidence type="ECO:0000259" key="4">
    <source>
        <dbReference type="PROSITE" id="PS51000"/>
    </source>
</evidence>
<dbReference type="PROSITE" id="PS00894">
    <property type="entry name" value="HTH_DEOR_1"/>
    <property type="match status" value="1"/>
</dbReference>
<keyword evidence="6" id="KW-1185">Reference proteome</keyword>
<dbReference type="Gene3D" id="3.40.50.1360">
    <property type="match status" value="1"/>
</dbReference>
<dbReference type="Pfam" id="PF08220">
    <property type="entry name" value="HTH_DeoR"/>
    <property type="match status" value="1"/>
</dbReference>
<dbReference type="SMART" id="SM00420">
    <property type="entry name" value="HTH_DEOR"/>
    <property type="match status" value="1"/>
</dbReference>
<dbReference type="Pfam" id="PF00455">
    <property type="entry name" value="DeoRC"/>
    <property type="match status" value="1"/>
</dbReference>
<organism evidence="5 6">
    <name type="scientific">Cryobacterium tagatosivorans</name>
    <dbReference type="NCBI Taxonomy" id="1259199"/>
    <lineage>
        <taxon>Bacteria</taxon>
        <taxon>Bacillati</taxon>
        <taxon>Actinomycetota</taxon>
        <taxon>Actinomycetes</taxon>
        <taxon>Micrococcales</taxon>
        <taxon>Microbacteriaceae</taxon>
        <taxon>Cryobacterium</taxon>
    </lineage>
</organism>
<dbReference type="InterPro" id="IPR014036">
    <property type="entry name" value="DeoR-like_C"/>
</dbReference>